<dbReference type="EMBL" id="JAATJV010244158">
    <property type="protein sequence ID" value="MBZ3875155.1"/>
    <property type="molecule type" value="Genomic_DNA"/>
</dbReference>
<gene>
    <name evidence="3" type="ORF">SUZIE_131530</name>
</gene>
<dbReference type="GO" id="GO:0032021">
    <property type="term" value="C:NELF complex"/>
    <property type="evidence" value="ECO:0007669"/>
    <property type="project" value="TreeGrafter"/>
</dbReference>
<feature type="domain" description="HDAg" evidence="2">
    <location>
        <begin position="1"/>
        <end position="115"/>
    </location>
</feature>
<evidence type="ECO:0000313" key="3">
    <source>
        <dbReference type="EMBL" id="MBZ3875155.1"/>
    </source>
</evidence>
<dbReference type="InterPro" id="IPR037517">
    <property type="entry name" value="HDAG_dom"/>
</dbReference>
<accession>A0AA41MNC2</accession>
<keyword evidence="3" id="KW-0251">Elongation factor</keyword>
<feature type="compositionally biased region" description="Low complexity" evidence="1">
    <location>
        <begin position="80"/>
        <end position="94"/>
    </location>
</feature>
<comment type="caution">
    <text evidence="3">The sequence shown here is derived from an EMBL/GenBank/DDBJ whole genome shotgun (WGS) entry which is preliminary data.</text>
</comment>
<feature type="region of interest" description="Disordered" evidence="1">
    <location>
        <begin position="125"/>
        <end position="144"/>
    </location>
</feature>
<proteinExistence type="predicted"/>
<name>A0AA41MNC2_SCICA</name>
<dbReference type="InterPro" id="IPR052828">
    <property type="entry name" value="NELF-A_domain"/>
</dbReference>
<reference evidence="3" key="1">
    <citation type="submission" date="2020-03" db="EMBL/GenBank/DDBJ databases">
        <title>Studies in the Genomics of Life Span.</title>
        <authorList>
            <person name="Glass D."/>
        </authorList>
    </citation>
    <scope>NUCLEOTIDE SEQUENCE</scope>
    <source>
        <strain evidence="3">SUZIE</strain>
        <tissue evidence="3">Muscle</tissue>
    </source>
</reference>
<dbReference type="PANTHER" id="PTHR13328:SF4">
    <property type="entry name" value="NEGATIVE ELONGATION FACTOR A"/>
    <property type="match status" value="1"/>
</dbReference>
<dbReference type="AlphaFoldDB" id="A0AA41MNC2"/>
<protein>
    <submittedName>
        <fullName evidence="3">Negative elongation factor A</fullName>
    </submittedName>
</protein>
<keyword evidence="4" id="KW-1185">Reference proteome</keyword>
<dbReference type="Proteomes" id="UP001166674">
    <property type="component" value="Unassembled WGS sequence"/>
</dbReference>
<dbReference type="PANTHER" id="PTHR13328">
    <property type="entry name" value="NEGATIVE ELONGATION FACTOR A NELF-A"/>
    <property type="match status" value="1"/>
</dbReference>
<keyword evidence="3" id="KW-0648">Protein biosynthesis</keyword>
<sequence length="211" mass="23182">MLPLECLDENLLTTLAGPLTPPVKHFQLKRKPKSATLWEGRLQKSLETVQQLKRSAGVPFMPRAGGRSATWTPESRSKASHSSSEAPPAPTSWENSLQATRAPEEPSTLSPTLPAQFKQRAPMYNSSLSPAVPTPTAPTLPLTPTTPPAVTPAPQMPLVAMVVPQTQPPAQQRPKKLPFMRTHARSKGMVIQIKLSQWMHFKKYKPMTNVS</sequence>
<evidence type="ECO:0000259" key="2">
    <source>
        <dbReference type="PROSITE" id="PS51838"/>
    </source>
</evidence>
<organism evidence="3 4">
    <name type="scientific">Sciurus carolinensis</name>
    <name type="common">Eastern gray squirrel</name>
    <dbReference type="NCBI Taxonomy" id="30640"/>
    <lineage>
        <taxon>Eukaryota</taxon>
        <taxon>Metazoa</taxon>
        <taxon>Chordata</taxon>
        <taxon>Craniata</taxon>
        <taxon>Vertebrata</taxon>
        <taxon>Euteleostomi</taxon>
        <taxon>Mammalia</taxon>
        <taxon>Eutheria</taxon>
        <taxon>Euarchontoglires</taxon>
        <taxon>Glires</taxon>
        <taxon>Rodentia</taxon>
        <taxon>Sciuromorpha</taxon>
        <taxon>Sciuridae</taxon>
        <taxon>Sciurinae</taxon>
        <taxon>Sciurini</taxon>
        <taxon>Sciurus</taxon>
    </lineage>
</organism>
<evidence type="ECO:0000256" key="1">
    <source>
        <dbReference type="SAM" id="MobiDB-lite"/>
    </source>
</evidence>
<dbReference type="GO" id="GO:0003746">
    <property type="term" value="F:translation elongation factor activity"/>
    <property type="evidence" value="ECO:0007669"/>
    <property type="project" value="UniProtKB-KW"/>
</dbReference>
<feature type="region of interest" description="Disordered" evidence="1">
    <location>
        <begin position="53"/>
        <end position="112"/>
    </location>
</feature>
<dbReference type="GO" id="GO:0034244">
    <property type="term" value="P:negative regulation of transcription elongation by RNA polymerase II"/>
    <property type="evidence" value="ECO:0007669"/>
    <property type="project" value="TreeGrafter"/>
</dbReference>
<dbReference type="PROSITE" id="PS51838">
    <property type="entry name" value="HDAG"/>
    <property type="match status" value="1"/>
</dbReference>
<evidence type="ECO:0000313" key="4">
    <source>
        <dbReference type="Proteomes" id="UP001166674"/>
    </source>
</evidence>